<dbReference type="Pfam" id="PF07715">
    <property type="entry name" value="Plug"/>
    <property type="match status" value="1"/>
</dbReference>
<dbReference type="PANTHER" id="PTHR32552:SF81">
    <property type="entry name" value="TONB-DEPENDENT OUTER MEMBRANE RECEPTOR"/>
    <property type="match status" value="1"/>
</dbReference>
<evidence type="ECO:0000256" key="4">
    <source>
        <dbReference type="ARBA" id="ARBA00022692"/>
    </source>
</evidence>
<evidence type="ECO:0000256" key="2">
    <source>
        <dbReference type="ARBA" id="ARBA00022448"/>
    </source>
</evidence>
<keyword evidence="6" id="KW-0406">Ion transport</keyword>
<feature type="domain" description="TonB-dependent receptor-like beta-barrel" evidence="10">
    <location>
        <begin position="314"/>
        <end position="760"/>
    </location>
</feature>
<evidence type="ECO:0000256" key="6">
    <source>
        <dbReference type="ARBA" id="ARBA00023065"/>
    </source>
</evidence>
<keyword evidence="3" id="KW-0410">Iron transport</keyword>
<sequence>MTIENINGKNMPAYRKLVRRAGATIICAALMAGTSSFAYAQQAEEAEMIASLEEIIVTARKRSESIQETPIAITALSTAQLEKRSLTNLMEIGAYIPNVVMNSSPSTSGGGNNSQIYIRGIGQSDFLFTTDPGVGIYVDGVYHPRTLGGVMDLLDLERVEVLRGPQGTLFGKNTIGGAIALTSQKPMGDGTGYLEVTTGRFDRLDIRGSFDVALSDTLAAKVSMSSKNRDGIGRRLEYGTDKVLDTAGDENATSARVALRWEASPDVTIDFTADYTREREKGVPSILVFVDDNGAALGGLGGLWNILVGGPAGLPYTSDFIIGGDNRYDSYATDGNRNTLDSYGFSMDIDWAVNENLSFRSITAYREMEAFFNSDTDGSPLSFVTTDQAQDQNQVSQEFQLIGTSFDDKLDWVVGVFYFDEFGRDDNVVRLASGLYDALEALPGTLDGSPLTAPTAAGGPGNPINPNFDLDLNIFNEIDIKSYAAFTQGTYQVSDKISVTAGARYSYEKKDYFLNHTRENSGAVIIGNRTISENWSSFTPMGSIDYKINEDALIYISVTQGFKSGGFNGRPISVSAVDSFDPETVLSYEFGFKTDWFDNRLRLNGAVFNANYTDMQLGSISADENGVLALRIQNAGKAKIQGFELELQARPTANLDIIGSLGYVDFEITQLDAGVQDFNLNTRAMKTPEWNFSLGAEYTVEIDSSSEISLRGDWTYQSETEQNVQNTDLIRAPGYGLLNTRLTYSNLDNDWEIALFVTNLTDKTYVSSGFQTLTSFGTANLIYGRPREWGLTVKKRF</sequence>
<name>A0A3B1AG34_9ZZZZ</name>
<dbReference type="GO" id="GO:0006826">
    <property type="term" value="P:iron ion transport"/>
    <property type="evidence" value="ECO:0007669"/>
    <property type="project" value="UniProtKB-KW"/>
</dbReference>
<reference evidence="12" key="1">
    <citation type="submission" date="2018-06" db="EMBL/GenBank/DDBJ databases">
        <authorList>
            <person name="Zhirakovskaya E."/>
        </authorList>
    </citation>
    <scope>NUCLEOTIDE SEQUENCE</scope>
</reference>
<dbReference type="PANTHER" id="PTHR32552">
    <property type="entry name" value="FERRICHROME IRON RECEPTOR-RELATED"/>
    <property type="match status" value="1"/>
</dbReference>
<keyword evidence="7" id="KW-0798">TonB box</keyword>
<dbReference type="InterPro" id="IPR000531">
    <property type="entry name" value="Beta-barrel_TonB"/>
</dbReference>
<evidence type="ECO:0000256" key="5">
    <source>
        <dbReference type="ARBA" id="ARBA00023004"/>
    </source>
</evidence>
<evidence type="ECO:0000256" key="3">
    <source>
        <dbReference type="ARBA" id="ARBA00022496"/>
    </source>
</evidence>
<dbReference type="Pfam" id="PF00593">
    <property type="entry name" value="TonB_dep_Rec_b-barrel"/>
    <property type="match status" value="1"/>
</dbReference>
<evidence type="ECO:0000313" key="12">
    <source>
        <dbReference type="EMBL" id="VAX04826.1"/>
    </source>
</evidence>
<proteinExistence type="predicted"/>
<evidence type="ECO:0000256" key="1">
    <source>
        <dbReference type="ARBA" id="ARBA00004571"/>
    </source>
</evidence>
<evidence type="ECO:0000259" key="11">
    <source>
        <dbReference type="Pfam" id="PF07715"/>
    </source>
</evidence>
<organism evidence="12">
    <name type="scientific">hydrothermal vent metagenome</name>
    <dbReference type="NCBI Taxonomy" id="652676"/>
    <lineage>
        <taxon>unclassified sequences</taxon>
        <taxon>metagenomes</taxon>
        <taxon>ecological metagenomes</taxon>
    </lineage>
</organism>
<keyword evidence="4" id="KW-0812">Transmembrane</keyword>
<dbReference type="CDD" id="cd01347">
    <property type="entry name" value="ligand_gated_channel"/>
    <property type="match status" value="1"/>
</dbReference>
<dbReference type="GO" id="GO:0009279">
    <property type="term" value="C:cell outer membrane"/>
    <property type="evidence" value="ECO:0007669"/>
    <property type="project" value="UniProtKB-SubCell"/>
</dbReference>
<dbReference type="InterPro" id="IPR036942">
    <property type="entry name" value="Beta-barrel_TonB_sf"/>
</dbReference>
<dbReference type="EMBL" id="UOFW01000112">
    <property type="protein sequence ID" value="VAX04826.1"/>
    <property type="molecule type" value="Genomic_DNA"/>
</dbReference>
<comment type="subcellular location">
    <subcellularLocation>
        <location evidence="1">Cell outer membrane</location>
        <topology evidence="1">Multi-pass membrane protein</topology>
    </subcellularLocation>
</comment>
<keyword evidence="12" id="KW-0675">Receptor</keyword>
<dbReference type="AlphaFoldDB" id="A0A3B1AG34"/>
<protein>
    <submittedName>
        <fullName evidence="12">TonB-dependent receptor</fullName>
    </submittedName>
</protein>
<keyword evidence="2" id="KW-0813">Transport</keyword>
<dbReference type="PROSITE" id="PS52016">
    <property type="entry name" value="TONB_DEPENDENT_REC_3"/>
    <property type="match status" value="1"/>
</dbReference>
<evidence type="ECO:0000256" key="7">
    <source>
        <dbReference type="ARBA" id="ARBA00023077"/>
    </source>
</evidence>
<evidence type="ECO:0000259" key="10">
    <source>
        <dbReference type="Pfam" id="PF00593"/>
    </source>
</evidence>
<dbReference type="Gene3D" id="2.40.170.20">
    <property type="entry name" value="TonB-dependent receptor, beta-barrel domain"/>
    <property type="match status" value="1"/>
</dbReference>
<feature type="domain" description="TonB-dependent receptor plug" evidence="11">
    <location>
        <begin position="66"/>
        <end position="178"/>
    </location>
</feature>
<accession>A0A3B1AG34</accession>
<evidence type="ECO:0000256" key="9">
    <source>
        <dbReference type="ARBA" id="ARBA00023237"/>
    </source>
</evidence>
<evidence type="ECO:0000256" key="8">
    <source>
        <dbReference type="ARBA" id="ARBA00023136"/>
    </source>
</evidence>
<dbReference type="InterPro" id="IPR039426">
    <property type="entry name" value="TonB-dep_rcpt-like"/>
</dbReference>
<dbReference type="SUPFAM" id="SSF56935">
    <property type="entry name" value="Porins"/>
    <property type="match status" value="1"/>
</dbReference>
<dbReference type="InterPro" id="IPR012910">
    <property type="entry name" value="Plug_dom"/>
</dbReference>
<keyword evidence="5" id="KW-0408">Iron</keyword>
<gene>
    <name evidence="12" type="ORF">MNBD_ALPHA03-1255</name>
</gene>
<keyword evidence="8" id="KW-0472">Membrane</keyword>
<keyword evidence="9" id="KW-0998">Cell outer membrane</keyword>